<comment type="subcellular location">
    <subcellularLocation>
        <location evidence="1">Cytoplasm</location>
    </subcellularLocation>
</comment>
<organism evidence="11 12">
    <name type="scientific">Bacillus carboniphilus</name>
    <dbReference type="NCBI Taxonomy" id="86663"/>
    <lineage>
        <taxon>Bacteria</taxon>
        <taxon>Bacillati</taxon>
        <taxon>Bacillota</taxon>
        <taxon>Bacilli</taxon>
        <taxon>Bacillales</taxon>
        <taxon>Bacillaceae</taxon>
        <taxon>Bacillus</taxon>
    </lineage>
</organism>
<dbReference type="InterPro" id="IPR024187">
    <property type="entry name" value="Sig_transdc_resp-reg_cit/mal"/>
</dbReference>
<feature type="domain" description="Response regulatory" evidence="10">
    <location>
        <begin position="6"/>
        <end position="122"/>
    </location>
</feature>
<dbReference type="PROSITE" id="PS50110">
    <property type="entry name" value="RESPONSE_REGULATORY"/>
    <property type="match status" value="1"/>
</dbReference>
<reference evidence="12" key="1">
    <citation type="journal article" date="2019" name="Int. J. Syst. Evol. Microbiol.">
        <title>The Global Catalogue of Microorganisms (GCM) 10K type strain sequencing project: providing services to taxonomists for standard genome sequencing and annotation.</title>
        <authorList>
            <consortium name="The Broad Institute Genomics Platform"/>
            <consortium name="The Broad Institute Genome Sequencing Center for Infectious Disease"/>
            <person name="Wu L."/>
            <person name="Ma J."/>
        </authorList>
    </citation>
    <scope>NUCLEOTIDE SEQUENCE [LARGE SCALE GENOMIC DNA]</scope>
    <source>
        <strain evidence="12">JCM 9731</strain>
    </source>
</reference>
<sequence>MTRDIQIMLIEDDPMVQEVNRSFIERLSGFHVCAAASNGVAGLEQLKNVQPDLILLDNFMPEQNGIETLQAIRSQDFNVDVIVVTAAQDKETILAMKRYGAFDYIIKPFKFERLKQALLQYKAFKDELMGDKPIEQQDLDHVRGLIPSNPHANLNDDLPKGLNQQTLQQIIQLLSKEGSPLSAEETAERIGIARVTARRYLEYLQKSGQVKLVVEYGSIGRPINRYQWV</sequence>
<accession>A0ABP3FJ93</accession>
<evidence type="ECO:0000313" key="11">
    <source>
        <dbReference type="EMBL" id="GAA0316411.1"/>
    </source>
</evidence>
<dbReference type="InterPro" id="IPR036388">
    <property type="entry name" value="WH-like_DNA-bd_sf"/>
</dbReference>
<dbReference type="Pfam" id="PF00072">
    <property type="entry name" value="Response_reg"/>
    <property type="match status" value="1"/>
</dbReference>
<gene>
    <name evidence="11" type="primary">dctR</name>
    <name evidence="11" type="ORF">GCM10008967_03730</name>
</gene>
<evidence type="ECO:0000256" key="2">
    <source>
        <dbReference type="ARBA" id="ARBA00022490"/>
    </source>
</evidence>
<name>A0ABP3FJ93_9BACI</name>
<protein>
    <submittedName>
        <fullName evidence="11">Two-component system response regulator DctR</fullName>
    </submittedName>
</protein>
<evidence type="ECO:0000259" key="10">
    <source>
        <dbReference type="PROSITE" id="PS50110"/>
    </source>
</evidence>
<dbReference type="PANTHER" id="PTHR45526:SF1">
    <property type="entry name" value="TRANSCRIPTIONAL REGULATORY PROTEIN DCUR-RELATED"/>
    <property type="match status" value="1"/>
</dbReference>
<dbReference type="InterPro" id="IPR001789">
    <property type="entry name" value="Sig_transdc_resp-reg_receiver"/>
</dbReference>
<keyword evidence="5" id="KW-0805">Transcription regulation</keyword>
<dbReference type="PANTHER" id="PTHR45526">
    <property type="entry name" value="TRANSCRIPTIONAL REGULATORY PROTEIN DPIA"/>
    <property type="match status" value="1"/>
</dbReference>
<keyword evidence="3 9" id="KW-0597">Phosphoprotein</keyword>
<evidence type="ECO:0000256" key="6">
    <source>
        <dbReference type="ARBA" id="ARBA00023125"/>
    </source>
</evidence>
<keyword evidence="8" id="KW-0804">Transcription</keyword>
<evidence type="ECO:0000256" key="8">
    <source>
        <dbReference type="ARBA" id="ARBA00023163"/>
    </source>
</evidence>
<keyword evidence="12" id="KW-1185">Reference proteome</keyword>
<keyword evidence="2" id="KW-0963">Cytoplasm</keyword>
<evidence type="ECO:0000256" key="7">
    <source>
        <dbReference type="ARBA" id="ARBA00023159"/>
    </source>
</evidence>
<dbReference type="InterPro" id="IPR051271">
    <property type="entry name" value="2C-system_Tx_regulators"/>
</dbReference>
<evidence type="ECO:0000313" key="12">
    <source>
        <dbReference type="Proteomes" id="UP001500782"/>
    </source>
</evidence>
<keyword evidence="6" id="KW-0238">DNA-binding</keyword>
<evidence type="ECO:0000256" key="4">
    <source>
        <dbReference type="ARBA" id="ARBA00023012"/>
    </source>
</evidence>
<dbReference type="CDD" id="cd19925">
    <property type="entry name" value="REC_citrate_TCS"/>
    <property type="match status" value="1"/>
</dbReference>
<dbReference type="Pfam" id="PF08279">
    <property type="entry name" value="HTH_11"/>
    <property type="match status" value="1"/>
</dbReference>
<dbReference type="PIRSF" id="PIRSF006171">
    <property type="entry name" value="RR_citrat_malat"/>
    <property type="match status" value="1"/>
</dbReference>
<dbReference type="InterPro" id="IPR013196">
    <property type="entry name" value="HTH_11"/>
</dbReference>
<comment type="caution">
    <text evidence="11">The sequence shown here is derived from an EMBL/GenBank/DDBJ whole genome shotgun (WGS) entry which is preliminary data.</text>
</comment>
<dbReference type="Proteomes" id="UP001500782">
    <property type="component" value="Unassembled WGS sequence"/>
</dbReference>
<dbReference type="Gene3D" id="1.10.10.10">
    <property type="entry name" value="Winged helix-like DNA-binding domain superfamily/Winged helix DNA-binding domain"/>
    <property type="match status" value="1"/>
</dbReference>
<evidence type="ECO:0000256" key="5">
    <source>
        <dbReference type="ARBA" id="ARBA00023015"/>
    </source>
</evidence>
<feature type="modified residue" description="4-aspartylphosphate" evidence="9">
    <location>
        <position position="57"/>
    </location>
</feature>
<dbReference type="InterPro" id="IPR036390">
    <property type="entry name" value="WH_DNA-bd_sf"/>
</dbReference>
<dbReference type="InterPro" id="IPR011006">
    <property type="entry name" value="CheY-like_superfamily"/>
</dbReference>
<dbReference type="SUPFAM" id="SSF46785">
    <property type="entry name" value="Winged helix' DNA-binding domain"/>
    <property type="match status" value="1"/>
</dbReference>
<dbReference type="RefSeq" id="WP_343795829.1">
    <property type="nucleotide sequence ID" value="NZ_BAAADJ010000004.1"/>
</dbReference>
<keyword evidence="4" id="KW-0902">Two-component regulatory system</keyword>
<dbReference type="SMART" id="SM00448">
    <property type="entry name" value="REC"/>
    <property type="match status" value="1"/>
</dbReference>
<dbReference type="SUPFAM" id="SSF52172">
    <property type="entry name" value="CheY-like"/>
    <property type="match status" value="1"/>
</dbReference>
<keyword evidence="7" id="KW-0010">Activator</keyword>
<dbReference type="Gene3D" id="3.40.50.2300">
    <property type="match status" value="1"/>
</dbReference>
<evidence type="ECO:0000256" key="1">
    <source>
        <dbReference type="ARBA" id="ARBA00004496"/>
    </source>
</evidence>
<evidence type="ECO:0000256" key="3">
    <source>
        <dbReference type="ARBA" id="ARBA00022553"/>
    </source>
</evidence>
<evidence type="ECO:0000256" key="9">
    <source>
        <dbReference type="PROSITE-ProRule" id="PRU00169"/>
    </source>
</evidence>
<dbReference type="EMBL" id="BAAADJ010000004">
    <property type="protein sequence ID" value="GAA0316411.1"/>
    <property type="molecule type" value="Genomic_DNA"/>
</dbReference>
<proteinExistence type="predicted"/>